<dbReference type="OrthoDB" id="4149784at2"/>
<dbReference type="STRING" id="479433.Caci_6950"/>
<protein>
    <recommendedName>
        <fullName evidence="2">CHAT domain-containing protein</fullName>
    </recommendedName>
</protein>
<evidence type="ECO:0000256" key="1">
    <source>
        <dbReference type="SAM" id="MobiDB-lite"/>
    </source>
</evidence>
<name>C7Q3L6_CATAD</name>
<dbReference type="AlphaFoldDB" id="C7Q3L6"/>
<sequence>MSEEPGERDAHTSPMPGIPDGSGLEAVADAVLALSAATPGRGALAASVLGFLVADGGQDTGESFLGRANRMAIRYELLLAIADPDALRDLDWPRARLGAVLCVLMARAVSGGSAEATRVHSELDDLDREFGDDAAASRRIAVVRTFVAQSRAFHDGDGSHPAQMSAMVEQLIGILPMEGPDAGAVAAFLAAFGKLAAAQRDPVAMRIALTDLRAAAARLPEGHALRRAGGEAAALIGPLLGMLEGDVGDPTEMPPLSPAPGSGPEPDDDLAMLHHIMLGLKQDGASDIRKVSEAIEHLRAAVRADAPTKMVRILSLIELARLLEARSALTTTMADLDEAAQISRAARDLIGDHGDPLWSTVNDQLARIERRRGDTGARRFALDSLRSTAWQVLLQDGVEAAQRVVRDAAGTAVAAAMQALVEHDPADAVRALEGGRALMLFAATEFRDVAPRLAELGHAGLAEQWRAATSPTRPGGVGSMLAGLRREVLGALAEAPGLLDPPDLGEIAEALTALDADALVYLVAAGREPAGWAVTVSADGRPGSLMLPKLRLEGENAVQRFLGTVSGRTFAASAGQERGDRNVFPDGAGPTASLVDATCDWAWSAAMGPLIGQYLPTLPQPPAGRPHRIFLVAMGELALIPWAAARGDTGGYALEHVAVSQTASARMLYRSAAFAPVQPIPVGLVVGDPDTGDIGVPLVAARAEAEAVHRTFYREGLHVGRRTDGTVCRAGAGTVAELGDWLCAAHPGELLHLACHNITRGDATGSTSYLLLAGGSRMSAREVLDLLALTTDCGISLAVLAACRTAWSIHGYDESYSLGTAFLAGGVRSVLSTLWAVPDGTTSVLMFMVHHYLRTQGLAPWDALRRAQLWLLDPGREIPDTMPRALRGEVEAVDIPDVRAWAGFVHGGQ</sequence>
<dbReference type="InterPro" id="IPR024983">
    <property type="entry name" value="CHAT_dom"/>
</dbReference>
<feature type="domain" description="CHAT" evidence="2">
    <location>
        <begin position="598"/>
        <end position="908"/>
    </location>
</feature>
<dbReference type="InParanoid" id="C7Q3L6"/>
<evidence type="ECO:0000313" key="4">
    <source>
        <dbReference type="Proteomes" id="UP000000851"/>
    </source>
</evidence>
<feature type="compositionally biased region" description="Basic and acidic residues" evidence="1">
    <location>
        <begin position="1"/>
        <end position="11"/>
    </location>
</feature>
<dbReference type="eggNOG" id="COG4995">
    <property type="taxonomic scope" value="Bacteria"/>
</dbReference>
<feature type="region of interest" description="Disordered" evidence="1">
    <location>
        <begin position="1"/>
        <end position="20"/>
    </location>
</feature>
<evidence type="ECO:0000313" key="3">
    <source>
        <dbReference type="EMBL" id="ACU75781.1"/>
    </source>
</evidence>
<gene>
    <name evidence="3" type="ordered locus">Caci_6950</name>
</gene>
<dbReference type="RefSeq" id="WP_015795509.1">
    <property type="nucleotide sequence ID" value="NC_013131.1"/>
</dbReference>
<feature type="region of interest" description="Disordered" evidence="1">
    <location>
        <begin position="246"/>
        <end position="266"/>
    </location>
</feature>
<evidence type="ECO:0000259" key="2">
    <source>
        <dbReference type="Pfam" id="PF12770"/>
    </source>
</evidence>
<accession>C7Q3L6</accession>
<dbReference type="KEGG" id="cai:Caci_6950"/>
<dbReference type="Pfam" id="PF12770">
    <property type="entry name" value="CHAT"/>
    <property type="match status" value="1"/>
</dbReference>
<dbReference type="HOGENOM" id="CLU_319512_0_0_11"/>
<keyword evidence="4" id="KW-1185">Reference proteome</keyword>
<dbReference type="Proteomes" id="UP000000851">
    <property type="component" value="Chromosome"/>
</dbReference>
<proteinExistence type="predicted"/>
<organism evidence="3 4">
    <name type="scientific">Catenulispora acidiphila (strain DSM 44928 / JCM 14897 / NBRC 102108 / NRRL B-24433 / ID139908)</name>
    <dbReference type="NCBI Taxonomy" id="479433"/>
    <lineage>
        <taxon>Bacteria</taxon>
        <taxon>Bacillati</taxon>
        <taxon>Actinomycetota</taxon>
        <taxon>Actinomycetes</taxon>
        <taxon>Catenulisporales</taxon>
        <taxon>Catenulisporaceae</taxon>
        <taxon>Catenulispora</taxon>
    </lineage>
</organism>
<feature type="compositionally biased region" description="Pro residues" evidence="1">
    <location>
        <begin position="252"/>
        <end position="263"/>
    </location>
</feature>
<dbReference type="EMBL" id="CP001700">
    <property type="protein sequence ID" value="ACU75781.1"/>
    <property type="molecule type" value="Genomic_DNA"/>
</dbReference>
<reference evidence="3 4" key="1">
    <citation type="journal article" date="2009" name="Stand. Genomic Sci.">
        <title>Complete genome sequence of Catenulispora acidiphila type strain (ID 139908).</title>
        <authorList>
            <person name="Copeland A."/>
            <person name="Lapidus A."/>
            <person name="Glavina Del Rio T."/>
            <person name="Nolan M."/>
            <person name="Lucas S."/>
            <person name="Chen F."/>
            <person name="Tice H."/>
            <person name="Cheng J.F."/>
            <person name="Bruce D."/>
            <person name="Goodwin L."/>
            <person name="Pitluck S."/>
            <person name="Mikhailova N."/>
            <person name="Pati A."/>
            <person name="Ivanova N."/>
            <person name="Mavromatis K."/>
            <person name="Chen A."/>
            <person name="Palaniappan K."/>
            <person name="Chain P."/>
            <person name="Land M."/>
            <person name="Hauser L."/>
            <person name="Chang Y.J."/>
            <person name="Jeffries C.D."/>
            <person name="Chertkov O."/>
            <person name="Brettin T."/>
            <person name="Detter J.C."/>
            <person name="Han C."/>
            <person name="Ali Z."/>
            <person name="Tindall B.J."/>
            <person name="Goker M."/>
            <person name="Bristow J."/>
            <person name="Eisen J.A."/>
            <person name="Markowitz V."/>
            <person name="Hugenholtz P."/>
            <person name="Kyrpides N.C."/>
            <person name="Klenk H.P."/>
        </authorList>
    </citation>
    <scope>NUCLEOTIDE SEQUENCE [LARGE SCALE GENOMIC DNA]</scope>
    <source>
        <strain evidence="4">DSM 44928 / JCM 14897 / NBRC 102108 / NRRL B-24433 / ID139908</strain>
    </source>
</reference>